<keyword evidence="2 5" id="KW-0479">Metal-binding</keyword>
<comment type="cofactor">
    <cofactor evidence="5">
        <name>Fe(2+)</name>
        <dbReference type="ChEBI" id="CHEBI:29033"/>
    </cofactor>
    <text evidence="5">Binds 1 Fe(2+) ion per subunit.</text>
</comment>
<sequence length="253" mass="27497">MLHAVNAWEEDDGESLVVVASNISSVEQALEGLDLAQLKLEEIKISLKAKKVVVRHPVSAKSLDLAVINPAYAGKKNRYAYAAEIATPLSAVAVVKLDLSLSSDDCVVASRVFEPGCTGNGPFFVPNNPAADEDDGFLIAYVHDEKTQESKFLVMDANSPTLEIVAAVKLPGRVPTGFHGLFDPLFIVKKYLPSQLNLQIRNLEFDPEIETTARRLQKEIEQLKGEVSTSSPSEADFELDVPASSESEEEVMA</sequence>
<keyword evidence="3 7" id="KW-0223">Dioxygenase</keyword>
<dbReference type="GO" id="GO:0009570">
    <property type="term" value="C:chloroplast stroma"/>
    <property type="evidence" value="ECO:0007669"/>
    <property type="project" value="TreeGrafter"/>
</dbReference>
<dbReference type="PANTHER" id="PTHR10543:SF46">
    <property type="entry name" value="CAROTENOID CLEAVAGE DIOXYGENASE 4, CHLOROPLASTIC-RELATED"/>
    <property type="match status" value="1"/>
</dbReference>
<name>A0AAW2P6W9_9LAMI</name>
<evidence type="ECO:0000256" key="5">
    <source>
        <dbReference type="PIRSR" id="PIRSR604294-1"/>
    </source>
</evidence>
<dbReference type="PANTHER" id="PTHR10543">
    <property type="entry name" value="BETA-CAROTENE DIOXYGENASE"/>
    <property type="match status" value="1"/>
</dbReference>
<dbReference type="AlphaFoldDB" id="A0AAW2P6W9"/>
<reference evidence="7" key="1">
    <citation type="submission" date="2020-06" db="EMBL/GenBank/DDBJ databases">
        <authorList>
            <person name="Li T."/>
            <person name="Hu X."/>
            <person name="Zhang T."/>
            <person name="Song X."/>
            <person name="Zhang H."/>
            <person name="Dai N."/>
            <person name="Sheng W."/>
            <person name="Hou X."/>
            <person name="Wei L."/>
        </authorList>
    </citation>
    <scope>NUCLEOTIDE SEQUENCE</scope>
    <source>
        <strain evidence="7">KEN8</strain>
        <tissue evidence="7">Leaf</tissue>
    </source>
</reference>
<evidence type="ECO:0000256" key="2">
    <source>
        <dbReference type="ARBA" id="ARBA00022723"/>
    </source>
</evidence>
<evidence type="ECO:0000256" key="4">
    <source>
        <dbReference type="ARBA" id="ARBA00023004"/>
    </source>
</evidence>
<dbReference type="GO" id="GO:0016121">
    <property type="term" value="P:carotene catabolic process"/>
    <property type="evidence" value="ECO:0007669"/>
    <property type="project" value="TreeGrafter"/>
</dbReference>
<comment type="caution">
    <text evidence="7">The sequence shown here is derived from an EMBL/GenBank/DDBJ whole genome shotgun (WGS) entry which is preliminary data.</text>
</comment>
<dbReference type="EMBL" id="JACGWM010000009">
    <property type="protein sequence ID" value="KAL0352037.1"/>
    <property type="molecule type" value="Genomic_DNA"/>
</dbReference>
<dbReference type="Pfam" id="PF03055">
    <property type="entry name" value="RPE65"/>
    <property type="match status" value="1"/>
</dbReference>
<dbReference type="InterPro" id="IPR004294">
    <property type="entry name" value="Carotenoid_Oase"/>
</dbReference>
<feature type="binding site" evidence="5">
    <location>
        <position position="3"/>
    </location>
    <ligand>
        <name>Fe cation</name>
        <dbReference type="ChEBI" id="CHEBI:24875"/>
        <note>catalytic</note>
    </ligand>
</feature>
<evidence type="ECO:0000256" key="3">
    <source>
        <dbReference type="ARBA" id="ARBA00022964"/>
    </source>
</evidence>
<feature type="binding site" evidence="5">
    <location>
        <position position="179"/>
    </location>
    <ligand>
        <name>Fe cation</name>
        <dbReference type="ChEBI" id="CHEBI:24875"/>
        <note>catalytic</note>
    </ligand>
</feature>
<dbReference type="GO" id="GO:0046872">
    <property type="term" value="F:metal ion binding"/>
    <property type="evidence" value="ECO:0007669"/>
    <property type="project" value="UniProtKB-KW"/>
</dbReference>
<proteinExistence type="inferred from homology"/>
<keyword evidence="4 5" id="KW-0408">Iron</keyword>
<evidence type="ECO:0000256" key="1">
    <source>
        <dbReference type="ARBA" id="ARBA00006787"/>
    </source>
</evidence>
<protein>
    <submittedName>
        <fullName evidence="7">Carotenoid cleavage dioxygenase 4, chloroplastic</fullName>
    </submittedName>
</protein>
<organism evidence="7">
    <name type="scientific">Sesamum calycinum</name>
    <dbReference type="NCBI Taxonomy" id="2727403"/>
    <lineage>
        <taxon>Eukaryota</taxon>
        <taxon>Viridiplantae</taxon>
        <taxon>Streptophyta</taxon>
        <taxon>Embryophyta</taxon>
        <taxon>Tracheophyta</taxon>
        <taxon>Spermatophyta</taxon>
        <taxon>Magnoliopsida</taxon>
        <taxon>eudicotyledons</taxon>
        <taxon>Gunneridae</taxon>
        <taxon>Pentapetalae</taxon>
        <taxon>asterids</taxon>
        <taxon>lamiids</taxon>
        <taxon>Lamiales</taxon>
        <taxon>Pedaliaceae</taxon>
        <taxon>Sesamum</taxon>
    </lineage>
</organism>
<comment type="similarity">
    <text evidence="1">Belongs to the carotenoid oxygenase family.</text>
</comment>
<evidence type="ECO:0000313" key="7">
    <source>
        <dbReference type="EMBL" id="KAL0352037.1"/>
    </source>
</evidence>
<gene>
    <name evidence="7" type="ORF">Scaly_1592400</name>
</gene>
<keyword evidence="3 7" id="KW-0560">Oxidoreductase</keyword>
<accession>A0AAW2P6W9</accession>
<reference evidence="7" key="2">
    <citation type="journal article" date="2024" name="Plant">
        <title>Genomic evolution and insights into agronomic trait innovations of Sesamum species.</title>
        <authorList>
            <person name="Miao H."/>
            <person name="Wang L."/>
            <person name="Qu L."/>
            <person name="Liu H."/>
            <person name="Sun Y."/>
            <person name="Le M."/>
            <person name="Wang Q."/>
            <person name="Wei S."/>
            <person name="Zheng Y."/>
            <person name="Lin W."/>
            <person name="Duan Y."/>
            <person name="Cao H."/>
            <person name="Xiong S."/>
            <person name="Wang X."/>
            <person name="Wei L."/>
            <person name="Li C."/>
            <person name="Ma Q."/>
            <person name="Ju M."/>
            <person name="Zhao R."/>
            <person name="Li G."/>
            <person name="Mu C."/>
            <person name="Tian Q."/>
            <person name="Mei H."/>
            <person name="Zhang T."/>
            <person name="Gao T."/>
            <person name="Zhang H."/>
        </authorList>
    </citation>
    <scope>NUCLEOTIDE SEQUENCE</scope>
    <source>
        <strain evidence="7">KEN8</strain>
    </source>
</reference>
<evidence type="ECO:0000256" key="6">
    <source>
        <dbReference type="SAM" id="MobiDB-lite"/>
    </source>
</evidence>
<dbReference type="GO" id="GO:0010436">
    <property type="term" value="F:carotenoid dioxygenase activity"/>
    <property type="evidence" value="ECO:0007669"/>
    <property type="project" value="TreeGrafter"/>
</dbReference>
<feature type="region of interest" description="Disordered" evidence="6">
    <location>
        <begin position="223"/>
        <end position="253"/>
    </location>
</feature>